<reference evidence="10 11" key="1">
    <citation type="submission" date="2024-11" db="EMBL/GenBank/DDBJ databases">
        <title>A near-complete genome assembly of Cinchona calisaya.</title>
        <authorList>
            <person name="Lian D.C."/>
            <person name="Zhao X.W."/>
            <person name="Wei L."/>
        </authorList>
    </citation>
    <scope>NUCLEOTIDE SEQUENCE [LARGE SCALE GENOMIC DNA]</scope>
    <source>
        <tissue evidence="10">Nenye</tissue>
    </source>
</reference>
<feature type="domain" description="Myb-like" evidence="8">
    <location>
        <begin position="47"/>
        <end position="98"/>
    </location>
</feature>
<keyword evidence="3" id="KW-0805">Transcription regulation</keyword>
<dbReference type="InterPro" id="IPR017930">
    <property type="entry name" value="Myb_dom"/>
</dbReference>
<dbReference type="PROSITE" id="PS50090">
    <property type="entry name" value="MYB_LIKE"/>
    <property type="match status" value="3"/>
</dbReference>
<dbReference type="EMBL" id="JBJUIK010000001">
    <property type="protein sequence ID" value="KAL3536861.1"/>
    <property type="molecule type" value="Genomic_DNA"/>
</dbReference>
<comment type="subcellular location">
    <subcellularLocation>
        <location evidence="1">Nucleus</location>
    </subcellularLocation>
</comment>
<feature type="compositionally biased region" description="Basic and acidic residues" evidence="7">
    <location>
        <begin position="1"/>
        <end position="15"/>
    </location>
</feature>
<organism evidence="10 11">
    <name type="scientific">Cinchona calisaya</name>
    <dbReference type="NCBI Taxonomy" id="153742"/>
    <lineage>
        <taxon>Eukaryota</taxon>
        <taxon>Viridiplantae</taxon>
        <taxon>Streptophyta</taxon>
        <taxon>Embryophyta</taxon>
        <taxon>Tracheophyta</taxon>
        <taxon>Spermatophyta</taxon>
        <taxon>Magnoliopsida</taxon>
        <taxon>eudicotyledons</taxon>
        <taxon>Gunneridae</taxon>
        <taxon>Pentapetalae</taxon>
        <taxon>asterids</taxon>
        <taxon>lamiids</taxon>
        <taxon>Gentianales</taxon>
        <taxon>Rubiaceae</taxon>
        <taxon>Cinchonoideae</taxon>
        <taxon>Cinchoneae</taxon>
        <taxon>Cinchona</taxon>
    </lineage>
</organism>
<dbReference type="GO" id="GO:0003677">
    <property type="term" value="F:DNA binding"/>
    <property type="evidence" value="ECO:0007669"/>
    <property type="project" value="UniProtKB-KW"/>
</dbReference>
<feature type="domain" description="HTH myb-type" evidence="9">
    <location>
        <begin position="52"/>
        <end position="98"/>
    </location>
</feature>
<feature type="region of interest" description="Disordered" evidence="7">
    <location>
        <begin position="1"/>
        <end position="56"/>
    </location>
</feature>
<evidence type="ECO:0000256" key="4">
    <source>
        <dbReference type="ARBA" id="ARBA00023125"/>
    </source>
</evidence>
<evidence type="ECO:0000259" key="8">
    <source>
        <dbReference type="PROSITE" id="PS50090"/>
    </source>
</evidence>
<dbReference type="Proteomes" id="UP001630127">
    <property type="component" value="Unassembled WGS sequence"/>
</dbReference>
<feature type="domain" description="HTH myb-type" evidence="9">
    <location>
        <begin position="99"/>
        <end position="154"/>
    </location>
</feature>
<keyword evidence="11" id="KW-1185">Reference proteome</keyword>
<dbReference type="Gene3D" id="1.10.10.60">
    <property type="entry name" value="Homeodomain-like"/>
    <property type="match status" value="3"/>
</dbReference>
<feature type="domain" description="HTH myb-type" evidence="9">
    <location>
        <begin position="155"/>
        <end position="205"/>
    </location>
</feature>
<dbReference type="Pfam" id="PF00249">
    <property type="entry name" value="Myb_DNA-binding"/>
    <property type="match status" value="1"/>
</dbReference>
<dbReference type="InterPro" id="IPR009057">
    <property type="entry name" value="Homeodomain-like_sf"/>
</dbReference>
<sequence>MEKNQGSEAEAEKDGVGSPNIAIDGSGNGESDDQKPPTACWRVTGPARRSSRGNWTEEEDKLLQDAVQRFNGKSWKKIAECLPCRTDVQCLHRWQKVLNPELVKGPWTKEEDDLIIELVGKQGSKKWSEIAKHLPGRIGKQCRERWHNHLNPEINKNAWTREEELILIEAHSTYGNRWAEIAKLLHGRSENSIKNHWNCSLKKKLEQNSSHSAFDHLGFATPNLFSTKTEAGNGEGLMVKRNSGAGFLVNQNMGCEAISDSGSLDLILGHSKGKDSYLQASRRENCSFLSRQASNPIEHPPSLECREIFLNLDNGDNAKTPGDNYHTIPKMPYVSSNDLVSEHVKAQSVCYKDGYLINSLSQGSPRLYLPQHLNSPPGTDGYKSSHLASGRAFGVNSEMKHLSSLSSDCKDFSQNRQCSSSNSVIPRDGVSEQRTTKGMCTNLLDESYTGLCYEPLQQKDLKLFFSTGRFPSTDSYMRLPSNSTTPQNPRVLEKRYYSSPESILRRAAMTFEETPTIMRKRKLPASKQTSIDTKHMDNVLKSVERFDSCNKRLPASHEFSSAGEDNQTPQLMELFVSPQKTPKLENSSAISSVGKCLKKSFDEVWDSGKS</sequence>
<evidence type="ECO:0000256" key="2">
    <source>
        <dbReference type="ARBA" id="ARBA00022737"/>
    </source>
</evidence>
<dbReference type="CDD" id="cd00167">
    <property type="entry name" value="SANT"/>
    <property type="match status" value="3"/>
</dbReference>
<dbReference type="SUPFAM" id="SSF46689">
    <property type="entry name" value="Homeodomain-like"/>
    <property type="match status" value="2"/>
</dbReference>
<evidence type="ECO:0000313" key="11">
    <source>
        <dbReference type="Proteomes" id="UP001630127"/>
    </source>
</evidence>
<evidence type="ECO:0000313" key="10">
    <source>
        <dbReference type="EMBL" id="KAL3536861.1"/>
    </source>
</evidence>
<dbReference type="PANTHER" id="PTHR45614">
    <property type="entry name" value="MYB PROTEIN-RELATED"/>
    <property type="match status" value="1"/>
</dbReference>
<proteinExistence type="predicted"/>
<dbReference type="GO" id="GO:0005634">
    <property type="term" value="C:nucleus"/>
    <property type="evidence" value="ECO:0007669"/>
    <property type="project" value="UniProtKB-SubCell"/>
</dbReference>
<dbReference type="SMART" id="SM00717">
    <property type="entry name" value="SANT"/>
    <property type="match status" value="3"/>
</dbReference>
<evidence type="ECO:0000259" key="9">
    <source>
        <dbReference type="PROSITE" id="PS51294"/>
    </source>
</evidence>
<comment type="caution">
    <text evidence="10">The sequence shown here is derived from an EMBL/GenBank/DDBJ whole genome shotgun (WGS) entry which is preliminary data.</text>
</comment>
<keyword evidence="6" id="KW-0539">Nucleus</keyword>
<dbReference type="FunFam" id="1.10.10.60:FF:000010">
    <property type="entry name" value="Transcriptional activator Myb isoform A"/>
    <property type="match status" value="1"/>
</dbReference>
<evidence type="ECO:0000256" key="7">
    <source>
        <dbReference type="SAM" id="MobiDB-lite"/>
    </source>
</evidence>
<keyword evidence="2" id="KW-0677">Repeat</keyword>
<evidence type="ECO:0000256" key="3">
    <source>
        <dbReference type="ARBA" id="ARBA00023015"/>
    </source>
</evidence>
<evidence type="ECO:0000256" key="1">
    <source>
        <dbReference type="ARBA" id="ARBA00004123"/>
    </source>
</evidence>
<dbReference type="InterPro" id="IPR050560">
    <property type="entry name" value="MYB_TF"/>
</dbReference>
<evidence type="ECO:0000256" key="6">
    <source>
        <dbReference type="ARBA" id="ARBA00023242"/>
    </source>
</evidence>
<accession>A0ABD3B0A4</accession>
<evidence type="ECO:0000256" key="5">
    <source>
        <dbReference type="ARBA" id="ARBA00023163"/>
    </source>
</evidence>
<dbReference type="AlphaFoldDB" id="A0ABD3B0A4"/>
<dbReference type="FunFam" id="1.10.10.60:FF:000016">
    <property type="entry name" value="Transcriptional activator Myb isoform A"/>
    <property type="match status" value="1"/>
</dbReference>
<name>A0ABD3B0A4_9GENT</name>
<dbReference type="InterPro" id="IPR001005">
    <property type="entry name" value="SANT/Myb"/>
</dbReference>
<dbReference type="PANTHER" id="PTHR45614:SF232">
    <property type="entry name" value="TRANSCRIPTION FACTOR MYB3R-2"/>
    <property type="match status" value="1"/>
</dbReference>
<keyword evidence="4" id="KW-0238">DNA-binding</keyword>
<protein>
    <submittedName>
        <fullName evidence="10">Uncharacterized protein</fullName>
    </submittedName>
</protein>
<keyword evidence="5" id="KW-0804">Transcription</keyword>
<dbReference type="Pfam" id="PF13921">
    <property type="entry name" value="Myb_DNA-bind_6"/>
    <property type="match status" value="1"/>
</dbReference>
<feature type="domain" description="Myb-like" evidence="8">
    <location>
        <begin position="151"/>
        <end position="201"/>
    </location>
</feature>
<gene>
    <name evidence="10" type="ORF">ACH5RR_000227</name>
</gene>
<dbReference type="PROSITE" id="PS51294">
    <property type="entry name" value="HTH_MYB"/>
    <property type="match status" value="3"/>
</dbReference>
<feature type="domain" description="Myb-like" evidence="8">
    <location>
        <begin position="99"/>
        <end position="150"/>
    </location>
</feature>